<proteinExistence type="predicted"/>
<protein>
    <submittedName>
        <fullName evidence="2">Uncharacterized protein</fullName>
    </submittedName>
</protein>
<keyword evidence="1" id="KW-0812">Transmembrane</keyword>
<organism evidence="2">
    <name type="scientific">Rhizophora mucronata</name>
    <name type="common">Asiatic mangrove</name>
    <dbReference type="NCBI Taxonomy" id="61149"/>
    <lineage>
        <taxon>Eukaryota</taxon>
        <taxon>Viridiplantae</taxon>
        <taxon>Streptophyta</taxon>
        <taxon>Embryophyta</taxon>
        <taxon>Tracheophyta</taxon>
        <taxon>Spermatophyta</taxon>
        <taxon>Magnoliopsida</taxon>
        <taxon>eudicotyledons</taxon>
        <taxon>Gunneridae</taxon>
        <taxon>Pentapetalae</taxon>
        <taxon>rosids</taxon>
        <taxon>fabids</taxon>
        <taxon>Malpighiales</taxon>
        <taxon>Rhizophoraceae</taxon>
        <taxon>Rhizophora</taxon>
    </lineage>
</organism>
<sequence length="64" mass="7635">MLHTSDTSQHLTLPQTRWHGKPCVFGLYLFLFFHKIVCTHHTMINRFIMQKFLMSNLFVSMNHA</sequence>
<accession>A0A2P2JKG3</accession>
<feature type="transmembrane region" description="Helical" evidence="1">
    <location>
        <begin position="25"/>
        <end position="44"/>
    </location>
</feature>
<dbReference type="EMBL" id="GGEC01013488">
    <property type="protein sequence ID" value="MBW93971.1"/>
    <property type="molecule type" value="Transcribed_RNA"/>
</dbReference>
<reference evidence="2" key="1">
    <citation type="submission" date="2018-02" db="EMBL/GenBank/DDBJ databases">
        <title>Rhizophora mucronata_Transcriptome.</title>
        <authorList>
            <person name="Meera S.P."/>
            <person name="Sreeshan A."/>
            <person name="Augustine A."/>
        </authorList>
    </citation>
    <scope>NUCLEOTIDE SEQUENCE</scope>
    <source>
        <tissue evidence="2">Leaf</tissue>
    </source>
</reference>
<keyword evidence="1" id="KW-0472">Membrane</keyword>
<evidence type="ECO:0000256" key="1">
    <source>
        <dbReference type="SAM" id="Phobius"/>
    </source>
</evidence>
<evidence type="ECO:0000313" key="2">
    <source>
        <dbReference type="EMBL" id="MBW93971.1"/>
    </source>
</evidence>
<keyword evidence="1" id="KW-1133">Transmembrane helix</keyword>
<name>A0A2P2JKG3_RHIMU</name>
<dbReference type="AlphaFoldDB" id="A0A2P2JKG3"/>